<gene>
    <name evidence="1" type="ORF">S03H2_41171</name>
</gene>
<name>X1IP47_9ZZZZ</name>
<dbReference type="GO" id="GO:0005829">
    <property type="term" value="C:cytosol"/>
    <property type="evidence" value="ECO:0007669"/>
    <property type="project" value="TreeGrafter"/>
</dbReference>
<organism evidence="1">
    <name type="scientific">marine sediment metagenome</name>
    <dbReference type="NCBI Taxonomy" id="412755"/>
    <lineage>
        <taxon>unclassified sequences</taxon>
        <taxon>metagenomes</taxon>
        <taxon>ecological metagenomes</taxon>
    </lineage>
</organism>
<dbReference type="EMBL" id="BARU01025562">
    <property type="protein sequence ID" value="GAH67904.1"/>
    <property type="molecule type" value="Genomic_DNA"/>
</dbReference>
<accession>X1IP47</accession>
<comment type="caution">
    <text evidence="1">The sequence shown here is derived from an EMBL/GenBank/DDBJ whole genome shotgun (WGS) entry which is preliminary data.</text>
</comment>
<reference evidence="1" key="1">
    <citation type="journal article" date="2014" name="Front. Microbiol.">
        <title>High frequency of phylogenetically diverse reductive dehalogenase-homologous genes in deep subseafloor sedimentary metagenomes.</title>
        <authorList>
            <person name="Kawai M."/>
            <person name="Futagami T."/>
            <person name="Toyoda A."/>
            <person name="Takaki Y."/>
            <person name="Nishi S."/>
            <person name="Hori S."/>
            <person name="Arai W."/>
            <person name="Tsubouchi T."/>
            <person name="Morono Y."/>
            <person name="Uchiyama I."/>
            <person name="Ito T."/>
            <person name="Fujiyama A."/>
            <person name="Inagaki F."/>
            <person name="Takami H."/>
        </authorList>
    </citation>
    <scope>NUCLEOTIDE SEQUENCE</scope>
    <source>
        <strain evidence="1">Expedition CK06-06</strain>
    </source>
</reference>
<feature type="non-terminal residue" evidence="1">
    <location>
        <position position="273"/>
    </location>
</feature>
<dbReference type="SUPFAM" id="SSF52540">
    <property type="entry name" value="P-loop containing nucleoside triphosphate hydrolases"/>
    <property type="match status" value="1"/>
</dbReference>
<dbReference type="InterPro" id="IPR014721">
    <property type="entry name" value="Ribsml_uS5_D2-typ_fold_subgr"/>
</dbReference>
<dbReference type="PANTHER" id="PTHR32472:SF10">
    <property type="entry name" value="DNA REPAIR PROTEIN RADA-LIKE PROTEIN"/>
    <property type="match status" value="1"/>
</dbReference>
<dbReference type="PANTHER" id="PTHR32472">
    <property type="entry name" value="DNA REPAIR PROTEIN RADA"/>
    <property type="match status" value="1"/>
</dbReference>
<dbReference type="Gene3D" id="3.40.50.300">
    <property type="entry name" value="P-loop containing nucleotide triphosphate hydrolases"/>
    <property type="match status" value="1"/>
</dbReference>
<proteinExistence type="predicted"/>
<dbReference type="InterPro" id="IPR027417">
    <property type="entry name" value="P-loop_NTPase"/>
</dbReference>
<feature type="non-terminal residue" evidence="1">
    <location>
        <position position="1"/>
    </location>
</feature>
<dbReference type="AlphaFoldDB" id="X1IP47"/>
<sequence>VCLPELNTAPGSITQVRECTLRLMHWAKLSGVPIFITGHVTKEGAIAGPRVLEHIVDAVLYLEGEAFSAYRLLRCVKNRFGSTNEVGIFEMKSQGLVEVENPSQVLLSQRWGEAIGSTVVPTLEGSRPLLVEIQALTNPTSFGLPRRTANGVDFGRLLLIAAVLTRRVGLRLGNQDIIVNVTGGLKIGEPAADLGIALAIASSARDTGVDPQLVAVGEVGLSGELRAVSQLDRRINEAARLGFKRCLVPKISGKVSPAKGIELIPASTLREAI</sequence>
<dbReference type="Pfam" id="PF13541">
    <property type="entry name" value="ChlI"/>
    <property type="match status" value="1"/>
</dbReference>
<dbReference type="PRINTS" id="PR01874">
    <property type="entry name" value="DNAREPAIRADA"/>
</dbReference>
<protein>
    <recommendedName>
        <fullName evidence="2">DNA repair protein RadA</fullName>
    </recommendedName>
</protein>
<dbReference type="GO" id="GO:0000725">
    <property type="term" value="P:recombinational repair"/>
    <property type="evidence" value="ECO:0007669"/>
    <property type="project" value="TreeGrafter"/>
</dbReference>
<evidence type="ECO:0008006" key="2">
    <source>
        <dbReference type="Google" id="ProtNLM"/>
    </source>
</evidence>
<dbReference type="Gene3D" id="3.30.230.10">
    <property type="match status" value="1"/>
</dbReference>
<dbReference type="InterPro" id="IPR020568">
    <property type="entry name" value="Ribosomal_Su5_D2-typ_SF"/>
</dbReference>
<evidence type="ECO:0000313" key="1">
    <source>
        <dbReference type="EMBL" id="GAH67904.1"/>
    </source>
</evidence>
<dbReference type="SUPFAM" id="SSF54211">
    <property type="entry name" value="Ribosomal protein S5 domain 2-like"/>
    <property type="match status" value="1"/>
</dbReference>